<feature type="active site" description="Proton donor" evidence="3">
    <location>
        <position position="84"/>
    </location>
</feature>
<sequence length="299" mass="31294">MSDLSSLTTESVDRAFDDLDQRSVESLARAMNEADQTVPLAVERALAEIVPAIEAAAARVQSGGRLFYVGAGTPGRIGVLDASEVPPTFSEHGRVIGVIAGGESAIQNAIEGAEDDPAAGAADLEAYGLTSADVVIGVTSSGRTPYVIGACDYARELGALTVGLACNESSELSSHVEHPIEIIVGPEMISGSTRLKSGTAQKLVLNMFSTITMIRLGKTYGSLMIDVSATNEKLRERAVRIVQQITDARRSTAEQALESSEGRVSVAVVMIERDVSCEAADAMLVAAGGRLRTVLEEGE</sequence>
<comment type="function">
    <text evidence="3">Specifically catalyzes the cleavage of the D-lactyl ether substituent of MurNAc 6-phosphate, producing GlcNAc 6-phosphate and D-lactate.</text>
</comment>
<keyword evidence="2 3" id="KW-0119">Carbohydrate metabolism</keyword>
<dbReference type="HAMAP" id="MF_00068">
    <property type="entry name" value="MurQ"/>
    <property type="match status" value="1"/>
</dbReference>
<comment type="pathway">
    <text evidence="3">Amino-sugar metabolism; N-acetylmuramate degradation.</text>
</comment>
<dbReference type="NCBIfam" id="TIGR00274">
    <property type="entry name" value="N-acetylmuramic acid 6-phosphate etherase"/>
    <property type="match status" value="1"/>
</dbReference>
<evidence type="ECO:0000259" key="4">
    <source>
        <dbReference type="PROSITE" id="PS51464"/>
    </source>
</evidence>
<comment type="catalytic activity">
    <reaction evidence="3">
        <text>N-acetyl-D-muramate 6-phosphate + H2O = N-acetyl-D-glucosamine 6-phosphate + (R)-lactate</text>
        <dbReference type="Rhea" id="RHEA:26410"/>
        <dbReference type="ChEBI" id="CHEBI:15377"/>
        <dbReference type="ChEBI" id="CHEBI:16004"/>
        <dbReference type="ChEBI" id="CHEBI:57513"/>
        <dbReference type="ChEBI" id="CHEBI:58722"/>
        <dbReference type="EC" id="4.2.1.126"/>
    </reaction>
</comment>
<proteinExistence type="inferred from homology"/>
<dbReference type="NCBIfam" id="NF009222">
    <property type="entry name" value="PRK12570.1"/>
    <property type="match status" value="1"/>
</dbReference>
<dbReference type="Pfam" id="PF22645">
    <property type="entry name" value="GKRP_SIS_N"/>
    <property type="match status" value="1"/>
</dbReference>
<comment type="miscellaneous">
    <text evidence="3">A lyase-type mechanism (elimination/hydration) is suggested for the cleavage of the lactyl ether bond of MurNAc 6-phosphate, with the formation of an alpha,beta-unsaturated aldehyde intermediate with (E)-stereochemistry, followed by the syn addition of water to give product.</text>
</comment>
<dbReference type="OrthoDB" id="9813395at2"/>
<dbReference type="EC" id="4.2.1.126" evidence="3"/>
<evidence type="ECO:0000313" key="6">
    <source>
        <dbReference type="Proteomes" id="UP000195787"/>
    </source>
</evidence>
<evidence type="ECO:0000313" key="5">
    <source>
        <dbReference type="EMBL" id="SJM61446.1"/>
    </source>
</evidence>
<dbReference type="PROSITE" id="PS01272">
    <property type="entry name" value="GCKR"/>
    <property type="match status" value="1"/>
</dbReference>
<keyword evidence="1 3" id="KW-0456">Lyase</keyword>
<name>A0A1R4FZT6_9MICO</name>
<dbReference type="PANTHER" id="PTHR10088">
    <property type="entry name" value="GLUCOKINASE REGULATORY PROTEIN"/>
    <property type="match status" value="1"/>
</dbReference>
<dbReference type="Proteomes" id="UP000195787">
    <property type="component" value="Unassembled WGS sequence"/>
</dbReference>
<dbReference type="GO" id="GO:0097367">
    <property type="term" value="F:carbohydrate derivative binding"/>
    <property type="evidence" value="ECO:0007669"/>
    <property type="project" value="InterPro"/>
</dbReference>
<dbReference type="EMBL" id="FUHU01000035">
    <property type="protein sequence ID" value="SJM61446.1"/>
    <property type="molecule type" value="Genomic_DNA"/>
</dbReference>
<dbReference type="UniPathway" id="UPA00342"/>
<feature type="active site" evidence="3">
    <location>
        <position position="114"/>
    </location>
</feature>
<dbReference type="RefSeq" id="WP_086991973.1">
    <property type="nucleotide sequence ID" value="NZ_FUHU01000035.1"/>
</dbReference>
<dbReference type="GO" id="GO:0016835">
    <property type="term" value="F:carbon-oxygen lyase activity"/>
    <property type="evidence" value="ECO:0007669"/>
    <property type="project" value="UniProtKB-UniRule"/>
</dbReference>
<dbReference type="PROSITE" id="PS51464">
    <property type="entry name" value="SIS"/>
    <property type="match status" value="1"/>
</dbReference>
<gene>
    <name evidence="3" type="primary">murQ</name>
    <name evidence="5" type="ORF">CZ674_07715</name>
</gene>
<dbReference type="PANTHER" id="PTHR10088:SF4">
    <property type="entry name" value="GLUCOKINASE REGULATORY PROTEIN"/>
    <property type="match status" value="1"/>
</dbReference>
<evidence type="ECO:0000256" key="2">
    <source>
        <dbReference type="ARBA" id="ARBA00023277"/>
    </source>
</evidence>
<dbReference type="InterPro" id="IPR005486">
    <property type="entry name" value="Glucokinase_regulatory_CS"/>
</dbReference>
<dbReference type="GO" id="GO:0046348">
    <property type="term" value="P:amino sugar catabolic process"/>
    <property type="evidence" value="ECO:0007669"/>
    <property type="project" value="InterPro"/>
</dbReference>
<dbReference type="GO" id="GO:0009254">
    <property type="term" value="P:peptidoglycan turnover"/>
    <property type="evidence" value="ECO:0007669"/>
    <property type="project" value="TreeGrafter"/>
</dbReference>
<comment type="similarity">
    <text evidence="3">Belongs to the GCKR-like family. MurNAc-6-P etherase subfamily.</text>
</comment>
<organism evidence="5 6">
    <name type="scientific">Agrococcus casei LMG 22410</name>
    <dbReference type="NCBI Taxonomy" id="1255656"/>
    <lineage>
        <taxon>Bacteria</taxon>
        <taxon>Bacillati</taxon>
        <taxon>Actinomycetota</taxon>
        <taxon>Actinomycetes</taxon>
        <taxon>Micrococcales</taxon>
        <taxon>Microbacteriaceae</taxon>
        <taxon>Agrococcus</taxon>
    </lineage>
</organism>
<dbReference type="Gene3D" id="3.40.50.10490">
    <property type="entry name" value="Glucose-6-phosphate isomerase like protein, domain 1"/>
    <property type="match status" value="1"/>
</dbReference>
<dbReference type="SUPFAM" id="SSF53697">
    <property type="entry name" value="SIS domain"/>
    <property type="match status" value="1"/>
</dbReference>
<comment type="subunit">
    <text evidence="3">Homodimer.</text>
</comment>
<dbReference type="Gene3D" id="1.10.8.1080">
    <property type="match status" value="1"/>
</dbReference>
<dbReference type="AlphaFoldDB" id="A0A1R4FZT6"/>
<feature type="domain" description="SIS" evidence="4">
    <location>
        <begin position="56"/>
        <end position="218"/>
    </location>
</feature>
<dbReference type="FunFam" id="3.40.50.10490:FF:000014">
    <property type="entry name" value="N-acetylmuramic acid 6-phosphate etherase"/>
    <property type="match status" value="1"/>
</dbReference>
<evidence type="ECO:0000256" key="3">
    <source>
        <dbReference type="HAMAP-Rule" id="MF_00068"/>
    </source>
</evidence>
<dbReference type="InterPro" id="IPR005488">
    <property type="entry name" value="Etherase_MurQ"/>
</dbReference>
<accession>A0A1R4FZT6</accession>
<keyword evidence="6" id="KW-1185">Reference proteome</keyword>
<dbReference type="InterPro" id="IPR046348">
    <property type="entry name" value="SIS_dom_sf"/>
</dbReference>
<dbReference type="GO" id="GO:0016803">
    <property type="term" value="F:ether hydrolase activity"/>
    <property type="evidence" value="ECO:0007669"/>
    <property type="project" value="TreeGrafter"/>
</dbReference>
<dbReference type="NCBIfam" id="NF003915">
    <property type="entry name" value="PRK05441.1"/>
    <property type="match status" value="1"/>
</dbReference>
<reference evidence="5 6" key="1">
    <citation type="submission" date="2017-02" db="EMBL/GenBank/DDBJ databases">
        <authorList>
            <person name="Peterson S.W."/>
        </authorList>
    </citation>
    <scope>NUCLEOTIDE SEQUENCE [LARGE SCALE GENOMIC DNA]</scope>
    <source>
        <strain evidence="5 6">LMG 22410</strain>
    </source>
</reference>
<evidence type="ECO:0000256" key="1">
    <source>
        <dbReference type="ARBA" id="ARBA00023239"/>
    </source>
</evidence>
<protein>
    <recommendedName>
        <fullName evidence="3">N-acetylmuramic acid 6-phosphate etherase</fullName>
        <shortName evidence="3">MurNAc-6-P etherase</shortName>
        <ecNumber evidence="3">4.2.1.126</ecNumber>
    </recommendedName>
    <alternativeName>
        <fullName evidence="3">N-acetylmuramic acid 6-phosphate hydrolase</fullName>
    </alternativeName>
    <alternativeName>
        <fullName evidence="3">N-acetylmuramic acid 6-phosphate lyase</fullName>
    </alternativeName>
</protein>
<dbReference type="CDD" id="cd05007">
    <property type="entry name" value="SIS_Etherase"/>
    <property type="match status" value="1"/>
</dbReference>
<dbReference type="GO" id="GO:0097173">
    <property type="term" value="P:N-acetylmuramic acid catabolic process"/>
    <property type="evidence" value="ECO:0007669"/>
    <property type="project" value="UniProtKB-UniPathway"/>
</dbReference>
<dbReference type="InterPro" id="IPR040190">
    <property type="entry name" value="MURQ/GCKR"/>
</dbReference>
<dbReference type="GeneID" id="303173102"/>
<dbReference type="InterPro" id="IPR001347">
    <property type="entry name" value="SIS_dom"/>
</dbReference>